<evidence type="ECO:0000256" key="1">
    <source>
        <dbReference type="SAM" id="MobiDB-lite"/>
    </source>
</evidence>
<evidence type="ECO:0000313" key="2">
    <source>
        <dbReference type="EMBL" id="RKN57150.1"/>
    </source>
</evidence>
<gene>
    <name evidence="2" type="ORF">D7193_00110</name>
</gene>
<reference evidence="2 3" key="1">
    <citation type="journal article" date="2015" name="Int. J. Syst. Evol. Microbiol.">
        <title>Micromonospora costi sp. nov., isolated from a leaf of Costus speciosus.</title>
        <authorList>
            <person name="Thawai C."/>
        </authorList>
    </citation>
    <scope>NUCLEOTIDE SEQUENCE [LARGE SCALE GENOMIC DNA]</scope>
    <source>
        <strain evidence="2 3">CS1-12</strain>
    </source>
</reference>
<name>A0A3B0A9L0_9ACTN</name>
<accession>A0A3B0A9L0</accession>
<dbReference type="OrthoDB" id="505641at2"/>
<sequence length="344" mass="35477">MTISLLLGLVVLAAAATVLILRSRGDTATPVADEPGAPVAAQGCTPGPGTQGPATCGGSPTAGTPKPVPSGTSSTPSASARPRPSTATPAGTATSKPPPTSGLHGRDINAANTGYRAWTGPNGQRCTDATMKVYASRVRASRLGNATCVWLKGGLVVDRAVTLTAARIDAQVETSGTRLTLRWSTVDAPGHDYAVGGHVTAYRCQLINGSDGVRLYDTSIVESYVRVRQGSAEDHNDGVQAYRAGAGGEIIRSNIDSRPVNAPGILGTAAIFIADDSRGELAIRDNWLAGGVYTLRLHESATYRVTGNIITGYDEWPVSTSNAVPGAFLEWSGNVTGEGAEIRP</sequence>
<organism evidence="2 3">
    <name type="scientific">Micromonospora costi</name>
    <dbReference type="NCBI Taxonomy" id="1530042"/>
    <lineage>
        <taxon>Bacteria</taxon>
        <taxon>Bacillati</taxon>
        <taxon>Actinomycetota</taxon>
        <taxon>Actinomycetes</taxon>
        <taxon>Micromonosporales</taxon>
        <taxon>Micromonosporaceae</taxon>
        <taxon>Micromonospora</taxon>
    </lineage>
</organism>
<dbReference type="AlphaFoldDB" id="A0A3B0A9L0"/>
<comment type="caution">
    <text evidence="2">The sequence shown here is derived from an EMBL/GenBank/DDBJ whole genome shotgun (WGS) entry which is preliminary data.</text>
</comment>
<keyword evidence="3" id="KW-1185">Reference proteome</keyword>
<evidence type="ECO:0008006" key="4">
    <source>
        <dbReference type="Google" id="ProtNLM"/>
    </source>
</evidence>
<evidence type="ECO:0000313" key="3">
    <source>
        <dbReference type="Proteomes" id="UP000279968"/>
    </source>
</evidence>
<dbReference type="RefSeq" id="WP_120777346.1">
    <property type="nucleotide sequence ID" value="NZ_JBHLUP010000003.1"/>
</dbReference>
<feature type="compositionally biased region" description="Low complexity" evidence="1">
    <location>
        <begin position="41"/>
        <end position="95"/>
    </location>
</feature>
<protein>
    <recommendedName>
        <fullName evidence="4">Right-handed parallel beta-helix repeat-containing protein</fullName>
    </recommendedName>
</protein>
<dbReference type="Proteomes" id="UP000279968">
    <property type="component" value="Unassembled WGS sequence"/>
</dbReference>
<dbReference type="EMBL" id="RBAN01000001">
    <property type="protein sequence ID" value="RKN57150.1"/>
    <property type="molecule type" value="Genomic_DNA"/>
</dbReference>
<proteinExistence type="predicted"/>
<feature type="region of interest" description="Disordered" evidence="1">
    <location>
        <begin position="28"/>
        <end position="108"/>
    </location>
</feature>